<organism evidence="1 2">
    <name type="scientific">Violaceomyces palustris</name>
    <dbReference type="NCBI Taxonomy" id="1673888"/>
    <lineage>
        <taxon>Eukaryota</taxon>
        <taxon>Fungi</taxon>
        <taxon>Dikarya</taxon>
        <taxon>Basidiomycota</taxon>
        <taxon>Ustilaginomycotina</taxon>
        <taxon>Ustilaginomycetes</taxon>
        <taxon>Violaceomycetales</taxon>
        <taxon>Violaceomycetaceae</taxon>
        <taxon>Violaceomyces</taxon>
    </lineage>
</organism>
<evidence type="ECO:0000313" key="1">
    <source>
        <dbReference type="EMBL" id="PWN46907.1"/>
    </source>
</evidence>
<accession>A0ACD0NM52</accession>
<sequence>MDLERHLSSGIFGELCNPSSPPTSYYTNNHLGRHLPSPTSILETIAPNTLETSSRRRNNGSDLIPKQTSNTFRSLGRRRTYVTEEMIHENETMELADHKAGRAKLAARQRSHSSAAEPALIQGRSNFRPAPYSTAAELDAIFGMTKAQKRQQNLRTRDEDGRLYYDHIEKEEWRHLLGPASPAFSRRSSSQSSGTGGSPASSYFQGRRRSSVAGTMLVVEAPENVPFCSTSHLPITMLTVNDIRNLNRQEGVEGVVSSFHLKLSINTDSDKLCSVRDGSRSSPLSSPSSDATVVDGHENEKISQVLQHPGHQNPKPADADTGIARGNLDLDLCVQERLVSTDTPTAFCEESKVDRLEPRRTRRKRSGSAVEKANHVGSRLDLLSICSKGVKDPSIEESISFLDPFRSRSREASLVASSLSRQGADLLEGNGPCESKAIRLPSFLPLARRKPTRKLLDEAFKSTDVSPGNVEPKKDHQEETSAIATQETERMRFRGRKRPAPLELHKTNFETIKPPTTPSHQPVDADRGPSGKTVETNVAGHKVDVSAGVTSTGNGLLTRGGGSESSKTPSKGSPLSKFSPTSPPSSSAKEDPKKRRPFSICVDSPTPSIKASALSSRSPSFSLPLSPISSIHTSTSLLSNGLHEHRSYPALKGLDGSDLANGKEPPSSPCNRRTPEESIEEMVAEYDDASTMADGDHHLSLSRRRHRDQDKGLFRKADEGRDVKGTINTDRLHLISSNSSRSSSSAGSSISRRRASELDEEGAEKSTRSLFNDLRGPHAAEKGEGSGEENRKGSLGVKRSFANLRGLVFQTRGGGKEGGKRIGRPAAAADAPRTYKDPTISCLYGGRNGVGDRGGLGTGLQMYQGVEFPCPSIHLCSDPEDGEDDEDNDGKGEGSLSGGRAARHASKKKEKKKKKKENSCKTFAVVREGGDILHDEGGKQNPDGPGERRNEAVGEKGGGGGAQRHPSFSSYEGGGFSSRSSSGGGRGGFKGWMRRVRKT</sequence>
<reference evidence="1 2" key="1">
    <citation type="journal article" date="2018" name="Mol. Biol. Evol.">
        <title>Broad Genomic Sampling Reveals a Smut Pathogenic Ancestry of the Fungal Clade Ustilaginomycotina.</title>
        <authorList>
            <person name="Kijpornyongpan T."/>
            <person name="Mondo S.J."/>
            <person name="Barry K."/>
            <person name="Sandor L."/>
            <person name="Lee J."/>
            <person name="Lipzen A."/>
            <person name="Pangilinan J."/>
            <person name="LaButti K."/>
            <person name="Hainaut M."/>
            <person name="Henrissat B."/>
            <person name="Grigoriev I.V."/>
            <person name="Spatafora J.W."/>
            <person name="Aime M.C."/>
        </authorList>
    </citation>
    <scope>NUCLEOTIDE SEQUENCE [LARGE SCALE GENOMIC DNA]</scope>
    <source>
        <strain evidence="1 2">SA 807</strain>
    </source>
</reference>
<keyword evidence="2" id="KW-1185">Reference proteome</keyword>
<gene>
    <name evidence="1" type="ORF">IE53DRAFT_283704</name>
</gene>
<dbReference type="Proteomes" id="UP000245626">
    <property type="component" value="Unassembled WGS sequence"/>
</dbReference>
<evidence type="ECO:0000313" key="2">
    <source>
        <dbReference type="Proteomes" id="UP000245626"/>
    </source>
</evidence>
<dbReference type="EMBL" id="KZ820638">
    <property type="protein sequence ID" value="PWN46907.1"/>
    <property type="molecule type" value="Genomic_DNA"/>
</dbReference>
<protein>
    <submittedName>
        <fullName evidence="1">Uncharacterized protein</fullName>
    </submittedName>
</protein>
<name>A0ACD0NM52_9BASI</name>
<proteinExistence type="predicted"/>